<dbReference type="GO" id="GO:0005524">
    <property type="term" value="F:ATP binding"/>
    <property type="evidence" value="ECO:0007669"/>
    <property type="project" value="UniProtKB-UniRule"/>
</dbReference>
<dbReference type="Pfam" id="PF00406">
    <property type="entry name" value="ADK"/>
    <property type="match status" value="1"/>
</dbReference>
<comment type="catalytic activity">
    <reaction evidence="5 7">
        <text>AMP + ATP = 2 ADP</text>
        <dbReference type="Rhea" id="RHEA:12973"/>
        <dbReference type="ChEBI" id="CHEBI:30616"/>
        <dbReference type="ChEBI" id="CHEBI:456215"/>
        <dbReference type="ChEBI" id="CHEBI:456216"/>
        <dbReference type="EC" id="2.7.4.3"/>
    </reaction>
</comment>
<dbReference type="Gene3D" id="3.40.50.300">
    <property type="entry name" value="P-loop containing nucleotide triphosphate hydrolases"/>
    <property type="match status" value="1"/>
</dbReference>
<feature type="binding site" evidence="5">
    <location>
        <position position="127"/>
    </location>
    <ligand>
        <name>ATP</name>
        <dbReference type="ChEBI" id="CHEBI:30616"/>
    </ligand>
</feature>
<dbReference type="NCBIfam" id="NF011100">
    <property type="entry name" value="PRK14527.1"/>
    <property type="match status" value="1"/>
</dbReference>
<dbReference type="InterPro" id="IPR000850">
    <property type="entry name" value="Adenylat/UMP-CMP_kin"/>
</dbReference>
<dbReference type="NCBIfam" id="NF011105">
    <property type="entry name" value="PRK14532.1"/>
    <property type="match status" value="1"/>
</dbReference>
<accession>A0A0H4T4F0</accession>
<feature type="binding site" evidence="5">
    <location>
        <position position="129"/>
    </location>
    <ligand>
        <name>AMP</name>
        <dbReference type="ChEBI" id="CHEBI:456215"/>
    </ligand>
</feature>
<feature type="binding site" evidence="5">
    <location>
        <begin position="12"/>
        <end position="17"/>
    </location>
    <ligand>
        <name>ATP</name>
        <dbReference type="ChEBI" id="CHEBI:30616"/>
    </ligand>
</feature>
<dbReference type="NCBIfam" id="NF001381">
    <property type="entry name" value="PRK00279.1-3"/>
    <property type="match status" value="1"/>
</dbReference>
<evidence type="ECO:0000256" key="4">
    <source>
        <dbReference type="ARBA" id="ARBA00022777"/>
    </source>
</evidence>
<keyword evidence="2 5" id="KW-0545">Nucleotide biosynthesis</keyword>
<dbReference type="EMBL" id="KT006971">
    <property type="protein sequence ID" value="AKQ01610.1"/>
    <property type="molecule type" value="Genomic_DNA"/>
</dbReference>
<comment type="similarity">
    <text evidence="5 6">Belongs to the adenylate kinase family.</text>
</comment>
<dbReference type="InterPro" id="IPR027417">
    <property type="entry name" value="P-loop_NTPase"/>
</dbReference>
<dbReference type="SUPFAM" id="SSF52540">
    <property type="entry name" value="P-loop containing nucleoside triphosphate hydrolases"/>
    <property type="match status" value="1"/>
</dbReference>
<evidence type="ECO:0000256" key="1">
    <source>
        <dbReference type="ARBA" id="ARBA00022679"/>
    </source>
</evidence>
<dbReference type="PRINTS" id="PR00094">
    <property type="entry name" value="ADENYLTKNASE"/>
</dbReference>
<comment type="subcellular location">
    <subcellularLocation>
        <location evidence="5 7">Cytoplasm</location>
    </subcellularLocation>
</comment>
<sequence length="184" mass="19493">MGRRILLLGPPGSGKGTQAELLCKALGIPHVSTGVMLRDHVARGTDLGKRAKATMDAGDLVSDEIVVAMVEERLATADASCGFLLDGFPRTRPQAEALDEVAGRDALDAVVVIEVPEAELVARALARGRSDDTAETVAKRFAVYRTQTEPLIAYYRDSARPVVTVDGVGEILDVLSRIVAVLAS</sequence>
<comment type="domain">
    <text evidence="5">Consists of three domains, a large central CORE domain and two small peripheral domains, NMPbind and LID, which undergo movements during catalysis. The LID domain closes over the site of phosphoryl transfer upon ATP binding. Assembling and dissambling the active center during each catalytic cycle provides an effective means to prevent ATP hydrolysis.</text>
</comment>
<dbReference type="HAMAP" id="MF_00235">
    <property type="entry name" value="Adenylate_kinase_Adk"/>
    <property type="match status" value="1"/>
</dbReference>
<dbReference type="EC" id="2.7.4.3" evidence="5 7"/>
<dbReference type="GO" id="GO:0004017">
    <property type="term" value="F:AMP kinase activity"/>
    <property type="evidence" value="ECO:0007669"/>
    <property type="project" value="UniProtKB-UniRule"/>
</dbReference>
<dbReference type="CDD" id="cd01428">
    <property type="entry name" value="ADK"/>
    <property type="match status" value="1"/>
</dbReference>
<evidence type="ECO:0000256" key="2">
    <source>
        <dbReference type="ARBA" id="ARBA00022727"/>
    </source>
</evidence>
<gene>
    <name evidence="5" type="primary">adk</name>
</gene>
<protein>
    <recommendedName>
        <fullName evidence="5 7">Adenylate kinase</fullName>
        <shortName evidence="5">AK</shortName>
        <ecNumber evidence="5 7">2.7.4.3</ecNumber>
    </recommendedName>
    <alternativeName>
        <fullName evidence="5">ATP-AMP transphosphorylase</fullName>
    </alternativeName>
    <alternativeName>
        <fullName evidence="5">ATP:AMP phosphotransferase</fullName>
    </alternativeName>
    <alternativeName>
        <fullName evidence="5">Adenylate monophosphate kinase</fullName>
    </alternativeName>
</protein>
<dbReference type="NCBIfam" id="NF011104">
    <property type="entry name" value="PRK14531.1"/>
    <property type="match status" value="1"/>
</dbReference>
<feature type="binding site" evidence="5">
    <location>
        <position position="33"/>
    </location>
    <ligand>
        <name>AMP</name>
        <dbReference type="ChEBI" id="CHEBI:456215"/>
    </ligand>
</feature>
<feature type="binding site" evidence="5">
    <location>
        <position position="140"/>
    </location>
    <ligand>
        <name>AMP</name>
        <dbReference type="ChEBI" id="CHEBI:456215"/>
    </ligand>
</feature>
<dbReference type="GO" id="GO:0044209">
    <property type="term" value="P:AMP salvage"/>
    <property type="evidence" value="ECO:0007669"/>
    <property type="project" value="UniProtKB-UniRule"/>
</dbReference>
<dbReference type="GO" id="GO:0005737">
    <property type="term" value="C:cytoplasm"/>
    <property type="evidence" value="ECO:0007669"/>
    <property type="project" value="UniProtKB-SubCell"/>
</dbReference>
<comment type="function">
    <text evidence="5">Catalyzes the reversible transfer of the terminal phosphate group between ATP and AMP. Plays an important role in cellular energy homeostasis and in adenine nucleotide metabolism.</text>
</comment>
<keyword evidence="5 7" id="KW-0067">ATP-binding</keyword>
<organism evidence="8">
    <name type="scientific">uncultured actinobacterium Rifle_16ft_4_minimus_2010</name>
    <dbReference type="NCBI Taxonomy" id="1665146"/>
    <lineage>
        <taxon>Bacteria</taxon>
        <taxon>Bacillati</taxon>
        <taxon>Actinomycetota</taxon>
        <taxon>Actinomycetes</taxon>
        <taxon>marine Actinobacteria clade</taxon>
        <taxon>environmental samples</taxon>
    </lineage>
</organism>
<dbReference type="InterPro" id="IPR033690">
    <property type="entry name" value="Adenylat_kinase_CS"/>
</dbReference>
<dbReference type="PROSITE" id="PS00113">
    <property type="entry name" value="ADENYLATE_KINASE"/>
    <property type="match status" value="1"/>
</dbReference>
<feature type="region of interest" description="NMP" evidence="5">
    <location>
        <begin position="32"/>
        <end position="61"/>
    </location>
</feature>
<keyword evidence="1 5" id="KW-0808">Transferase</keyword>
<comment type="caution">
    <text evidence="5">Lacks conserved residue(s) required for the propagation of feature annotation.</text>
</comment>
<evidence type="ECO:0000313" key="8">
    <source>
        <dbReference type="EMBL" id="AKQ01610.1"/>
    </source>
</evidence>
<feature type="binding site" evidence="5">
    <location>
        <begin position="59"/>
        <end position="61"/>
    </location>
    <ligand>
        <name>AMP</name>
        <dbReference type="ChEBI" id="CHEBI:456215"/>
    </ligand>
</feature>
<dbReference type="UniPathway" id="UPA00588">
    <property type="reaction ID" value="UER00649"/>
</dbReference>
<dbReference type="AlphaFoldDB" id="A0A0H4T4F0"/>
<feature type="binding site" evidence="5">
    <location>
        <position position="169"/>
    </location>
    <ligand>
        <name>ATP</name>
        <dbReference type="ChEBI" id="CHEBI:30616"/>
    </ligand>
</feature>
<feature type="binding site" evidence="5">
    <location>
        <begin position="87"/>
        <end position="90"/>
    </location>
    <ligand>
        <name>AMP</name>
        <dbReference type="ChEBI" id="CHEBI:456215"/>
    </ligand>
</feature>
<dbReference type="PANTHER" id="PTHR23359">
    <property type="entry name" value="NUCLEOTIDE KINASE"/>
    <property type="match status" value="1"/>
</dbReference>
<evidence type="ECO:0000256" key="5">
    <source>
        <dbReference type="HAMAP-Rule" id="MF_00235"/>
    </source>
</evidence>
<comment type="pathway">
    <text evidence="5">Purine metabolism; AMP biosynthesis via salvage pathway; AMP from ADP: step 1/1.</text>
</comment>
<keyword evidence="4 5" id="KW-0418">Kinase</keyword>
<keyword evidence="5" id="KW-0963">Cytoplasm</keyword>
<evidence type="ECO:0000256" key="3">
    <source>
        <dbReference type="ARBA" id="ARBA00022741"/>
    </source>
</evidence>
<proteinExistence type="inferred from homology"/>
<comment type="subunit">
    <text evidence="5 7">Monomer.</text>
</comment>
<keyword evidence="3 5" id="KW-0547">Nucleotide-binding</keyword>
<feature type="binding site" evidence="5">
    <location>
        <position position="38"/>
    </location>
    <ligand>
        <name>AMP</name>
        <dbReference type="ChEBI" id="CHEBI:456215"/>
    </ligand>
</feature>
<evidence type="ECO:0000256" key="6">
    <source>
        <dbReference type="RuleBase" id="RU003330"/>
    </source>
</evidence>
<reference evidence="8" key="1">
    <citation type="journal article" date="2015" name="ISME J.">
        <title>Aquifer environment selects for microbial species cohorts in sediment and groundwater.</title>
        <authorList>
            <person name="Hug L.A."/>
            <person name="Thomas B.C."/>
            <person name="Brown C.T."/>
            <person name="Frischkorn K.R."/>
            <person name="Williams K.H."/>
            <person name="Tringe S.G."/>
            <person name="Banfield J.F."/>
        </authorList>
    </citation>
    <scope>NUCLEOTIDE SEQUENCE</scope>
</reference>
<name>A0A0H4T4F0_9ACTN</name>
<feature type="binding site" evidence="5">
    <location>
        <position position="94"/>
    </location>
    <ligand>
        <name>AMP</name>
        <dbReference type="ChEBI" id="CHEBI:456215"/>
    </ligand>
</feature>
<evidence type="ECO:0000256" key="7">
    <source>
        <dbReference type="RuleBase" id="RU003331"/>
    </source>
</evidence>